<dbReference type="PANTHER" id="PTHR23168:SF0">
    <property type="entry name" value="MITOTIC SPINDLE ASSEMBLY CHECKPOINT PROTEIN MAD1"/>
    <property type="match status" value="1"/>
</dbReference>
<dbReference type="Gene3D" id="2.40.330.10">
    <property type="entry name" value="DNA-binding pseudobarrel domain"/>
    <property type="match status" value="1"/>
</dbReference>
<reference evidence="11" key="2">
    <citation type="submission" date="2020-10" db="EMBL/GenBank/DDBJ databases">
        <authorList>
            <person name="Cooper E.A."/>
            <person name="Brenton Z.W."/>
            <person name="Flinn B.S."/>
            <person name="Jenkins J."/>
            <person name="Shu S."/>
            <person name="Flowers D."/>
            <person name="Luo F."/>
            <person name="Wang Y."/>
            <person name="Xia P."/>
            <person name="Barry K."/>
            <person name="Daum C."/>
            <person name="Lipzen A."/>
            <person name="Yoshinaga Y."/>
            <person name="Schmutz J."/>
            <person name="Saski C."/>
            <person name="Vermerris W."/>
            <person name="Kresovich S."/>
        </authorList>
    </citation>
    <scope>NUCLEOTIDE SEQUENCE</scope>
</reference>
<evidence type="ECO:0000256" key="9">
    <source>
        <dbReference type="ARBA" id="ARBA00023306"/>
    </source>
</evidence>
<evidence type="ECO:0000256" key="1">
    <source>
        <dbReference type="ARBA" id="ARBA00004123"/>
    </source>
</evidence>
<keyword evidence="5" id="KW-0805">Transcription regulation</keyword>
<dbReference type="GO" id="GO:0051301">
    <property type="term" value="P:cell division"/>
    <property type="evidence" value="ECO:0007669"/>
    <property type="project" value="UniProtKB-KW"/>
</dbReference>
<keyword evidence="3" id="KW-0132">Cell division</keyword>
<keyword evidence="6" id="KW-0238">DNA-binding</keyword>
<evidence type="ECO:0008006" key="13">
    <source>
        <dbReference type="Google" id="ProtNLM"/>
    </source>
</evidence>
<accession>A0A921Q8H8</accession>
<comment type="subcellular location">
    <subcellularLocation>
        <location evidence="1">Nucleus</location>
    </subcellularLocation>
</comment>
<keyword evidence="8" id="KW-0539">Nucleus</keyword>
<dbReference type="InterPro" id="IPR008672">
    <property type="entry name" value="Mad1"/>
</dbReference>
<evidence type="ECO:0000256" key="8">
    <source>
        <dbReference type="ARBA" id="ARBA00023242"/>
    </source>
</evidence>
<evidence type="ECO:0000256" key="3">
    <source>
        <dbReference type="ARBA" id="ARBA00022618"/>
    </source>
</evidence>
<comment type="similarity">
    <text evidence="2">Belongs to the MAD1 family.</text>
</comment>
<organism evidence="11 12">
    <name type="scientific">Sorghum bicolor</name>
    <name type="common">Sorghum</name>
    <name type="synonym">Sorghum vulgare</name>
    <dbReference type="NCBI Taxonomy" id="4558"/>
    <lineage>
        <taxon>Eukaryota</taxon>
        <taxon>Viridiplantae</taxon>
        <taxon>Streptophyta</taxon>
        <taxon>Embryophyta</taxon>
        <taxon>Tracheophyta</taxon>
        <taxon>Spermatophyta</taxon>
        <taxon>Magnoliopsida</taxon>
        <taxon>Liliopsida</taxon>
        <taxon>Poales</taxon>
        <taxon>Poaceae</taxon>
        <taxon>PACMAD clade</taxon>
        <taxon>Panicoideae</taxon>
        <taxon>Andropogonodae</taxon>
        <taxon>Andropogoneae</taxon>
        <taxon>Sorghinae</taxon>
        <taxon>Sorghum</taxon>
    </lineage>
</organism>
<dbReference type="InterPro" id="IPR015300">
    <property type="entry name" value="DNA-bd_pseudobarrel_sf"/>
</dbReference>
<dbReference type="SUPFAM" id="SSF101936">
    <property type="entry name" value="DNA-binding pseudobarrel domain"/>
    <property type="match status" value="1"/>
</dbReference>
<evidence type="ECO:0000256" key="5">
    <source>
        <dbReference type="ARBA" id="ARBA00023015"/>
    </source>
</evidence>
<evidence type="ECO:0000256" key="6">
    <source>
        <dbReference type="ARBA" id="ARBA00023125"/>
    </source>
</evidence>
<gene>
    <name evidence="11" type="ORF">BDA96_09G092000</name>
</gene>
<keyword evidence="9" id="KW-0131">Cell cycle</keyword>
<dbReference type="EMBL" id="CM027688">
    <property type="protein sequence ID" value="KAG0517474.1"/>
    <property type="molecule type" value="Genomic_DNA"/>
</dbReference>
<comment type="caution">
    <text evidence="11">The sequence shown here is derived from an EMBL/GenBank/DDBJ whole genome shotgun (WGS) entry which is preliminary data.</text>
</comment>
<reference evidence="11" key="1">
    <citation type="journal article" date="2019" name="BMC Genomics">
        <title>A new reference genome for Sorghum bicolor reveals high levels of sequence similarity between sweet and grain genotypes: implications for the genetics of sugar metabolism.</title>
        <authorList>
            <person name="Cooper E.A."/>
            <person name="Brenton Z.W."/>
            <person name="Flinn B.S."/>
            <person name="Jenkins J."/>
            <person name="Shu S."/>
            <person name="Flowers D."/>
            <person name="Luo F."/>
            <person name="Wang Y."/>
            <person name="Xia P."/>
            <person name="Barry K."/>
            <person name="Daum C."/>
            <person name="Lipzen A."/>
            <person name="Yoshinaga Y."/>
            <person name="Schmutz J."/>
            <person name="Saski C."/>
            <person name="Vermerris W."/>
            <person name="Kresovich S."/>
        </authorList>
    </citation>
    <scope>NUCLEOTIDE SEQUENCE</scope>
</reference>
<keyword evidence="4" id="KW-0498">Mitosis</keyword>
<evidence type="ECO:0000256" key="7">
    <source>
        <dbReference type="ARBA" id="ARBA00023163"/>
    </source>
</evidence>
<dbReference type="GO" id="GO:0007094">
    <property type="term" value="P:mitotic spindle assembly checkpoint signaling"/>
    <property type="evidence" value="ECO:0007669"/>
    <property type="project" value="InterPro"/>
</dbReference>
<sequence length="489" mass="54018">MTENPGAEAASAQVGRRVALGCLNNVAAGGGRLGAPDAEKEVDEARKLKSCSTNVEWLKEKLLKEQGHRERGEVELPELKEIEAMGLTQSTSFWLQFGSCKVLLSNKLDVSPYSDLPQKQALTNLNEVGEATLTKDSAESSTGEVNWLEHPLAALSEERDKPMKDQPIVTKQETRNADDTSLKDMLSGVHGMGKTITALERIIDELISRQHDEHNIFNEILSIERGKVQSLERERDQLRSQVALLQSKLGGDCSALNTKIPGIVNTLAVDSEAKPNLNKTENWLKTVEELKGQASRPKKQPVVIEICDDDDDDDACIWCDDDEKPSPKSNALGSGEPGSEPSQLTGLHEWFFCGNKLMLSSGMKKYLRELCGCVPPEIPFYIYQMNKSSLKSRGKMRLSAKYISKPLLSCLHKGVGYAHFELDGEYRGTVTVKLNPDGRASLTSGWENVVADKDIKVGDICAFHFKISDGALKLSVYVFHPVRHMALVR</sequence>
<dbReference type="Proteomes" id="UP000807115">
    <property type="component" value="Chromosome 9"/>
</dbReference>
<evidence type="ECO:0000256" key="4">
    <source>
        <dbReference type="ARBA" id="ARBA00022776"/>
    </source>
</evidence>
<dbReference type="GO" id="GO:0003677">
    <property type="term" value="F:DNA binding"/>
    <property type="evidence" value="ECO:0007669"/>
    <property type="project" value="UniProtKB-KW"/>
</dbReference>
<name>A0A921Q8H8_SORBI</name>
<dbReference type="AlphaFoldDB" id="A0A921Q8H8"/>
<dbReference type="InterPro" id="IPR003340">
    <property type="entry name" value="B3_DNA-bd"/>
</dbReference>
<feature type="coiled-coil region" evidence="10">
    <location>
        <begin position="221"/>
        <end position="248"/>
    </location>
</feature>
<evidence type="ECO:0000256" key="2">
    <source>
        <dbReference type="ARBA" id="ARBA00008029"/>
    </source>
</evidence>
<proteinExistence type="inferred from homology"/>
<dbReference type="PANTHER" id="PTHR23168">
    <property type="entry name" value="MITOTIC SPINDLE ASSEMBLY CHECKPOINT PROTEIN MAD1 MITOTIC ARREST DEFICIENT-LIKE PROTEIN 1"/>
    <property type="match status" value="1"/>
</dbReference>
<protein>
    <recommendedName>
        <fullName evidence="13">TF-B3 domain-containing protein</fullName>
    </recommendedName>
</protein>
<keyword evidence="10" id="KW-0175">Coiled coil</keyword>
<dbReference type="CDD" id="cd10017">
    <property type="entry name" value="B3_DNA"/>
    <property type="match status" value="1"/>
</dbReference>
<keyword evidence="7" id="KW-0804">Transcription</keyword>
<evidence type="ECO:0000313" key="11">
    <source>
        <dbReference type="EMBL" id="KAG0517474.1"/>
    </source>
</evidence>
<dbReference type="GO" id="GO:0005634">
    <property type="term" value="C:nucleus"/>
    <property type="evidence" value="ECO:0007669"/>
    <property type="project" value="UniProtKB-SubCell"/>
</dbReference>
<evidence type="ECO:0000256" key="10">
    <source>
        <dbReference type="SAM" id="Coils"/>
    </source>
</evidence>
<evidence type="ECO:0000313" key="12">
    <source>
        <dbReference type="Proteomes" id="UP000807115"/>
    </source>
</evidence>